<keyword evidence="1" id="KW-0472">Membrane</keyword>
<reference evidence="3" key="1">
    <citation type="submission" date="2016-11" db="EMBL/GenBank/DDBJ databases">
        <authorList>
            <person name="Varghese N."/>
            <person name="Submissions S."/>
        </authorList>
    </citation>
    <scope>NUCLEOTIDE SEQUENCE [LARGE SCALE GENOMIC DNA]</scope>
    <source>
        <strain evidence="3">YR203</strain>
    </source>
</reference>
<keyword evidence="1" id="KW-0812">Transmembrane</keyword>
<dbReference type="Proteomes" id="UP000184108">
    <property type="component" value="Unassembled WGS sequence"/>
</dbReference>
<protein>
    <submittedName>
        <fullName evidence="2">Uncharacterized protein</fullName>
    </submittedName>
</protein>
<keyword evidence="1" id="KW-1133">Transmembrane helix</keyword>
<name>A0A1M5AAB8_9FLAO</name>
<evidence type="ECO:0000256" key="1">
    <source>
        <dbReference type="SAM" id="Phobius"/>
    </source>
</evidence>
<gene>
    <name evidence="2" type="ORF">SAMN02787073_1858</name>
</gene>
<accession>A0A1M5AAB8</accession>
<dbReference type="AlphaFoldDB" id="A0A1M5AAB8"/>
<feature type="transmembrane region" description="Helical" evidence="1">
    <location>
        <begin position="6"/>
        <end position="26"/>
    </location>
</feature>
<dbReference type="EMBL" id="FQVE01000002">
    <property type="protein sequence ID" value="SHF27251.1"/>
    <property type="molecule type" value="Genomic_DNA"/>
</dbReference>
<proteinExistence type="predicted"/>
<evidence type="ECO:0000313" key="2">
    <source>
        <dbReference type="EMBL" id="SHF27251.1"/>
    </source>
</evidence>
<evidence type="ECO:0000313" key="3">
    <source>
        <dbReference type="Proteomes" id="UP000184108"/>
    </source>
</evidence>
<organism evidence="2 3">
    <name type="scientific">Chryseobacterium vrystaatense</name>
    <dbReference type="NCBI Taxonomy" id="307480"/>
    <lineage>
        <taxon>Bacteria</taxon>
        <taxon>Pseudomonadati</taxon>
        <taxon>Bacteroidota</taxon>
        <taxon>Flavobacteriia</taxon>
        <taxon>Flavobacteriales</taxon>
        <taxon>Weeksellaceae</taxon>
        <taxon>Chryseobacterium group</taxon>
        <taxon>Chryseobacterium</taxon>
    </lineage>
</organism>
<sequence>MRHIYFYSLFIVCTAPVTLPSSFFLINGRSSCFSYSETTAHGDLTIKNLKKENPEMMGYHFSEKDQLQYVFTNHEIKELPDHNSVKVKVDFTNQVFIVNNFAFEGQFRLNIINNSGRIKAALKDQLFI</sequence>